<keyword evidence="1 2" id="KW-0694">RNA-binding</keyword>
<feature type="region of interest" description="Disordered" evidence="5">
    <location>
        <begin position="572"/>
        <end position="600"/>
    </location>
</feature>
<dbReference type="GO" id="GO:0008270">
    <property type="term" value="F:zinc ion binding"/>
    <property type="evidence" value="ECO:0007669"/>
    <property type="project" value="UniProtKB-KW"/>
</dbReference>
<feature type="compositionally biased region" description="Polar residues" evidence="5">
    <location>
        <begin position="426"/>
        <end position="438"/>
    </location>
</feature>
<dbReference type="SMART" id="SM00356">
    <property type="entry name" value="ZnF_C3H1"/>
    <property type="match status" value="1"/>
</dbReference>
<evidence type="ECO:0000256" key="4">
    <source>
        <dbReference type="SAM" id="Coils"/>
    </source>
</evidence>
<feature type="zinc finger region" description="C3H1-type" evidence="3">
    <location>
        <begin position="192"/>
        <end position="220"/>
    </location>
</feature>
<feature type="compositionally biased region" description="Acidic residues" evidence="5">
    <location>
        <begin position="20"/>
        <end position="33"/>
    </location>
</feature>
<feature type="region of interest" description="Disordered" evidence="5">
    <location>
        <begin position="639"/>
        <end position="659"/>
    </location>
</feature>
<reference evidence="8 9" key="1">
    <citation type="journal article" date="2018" name="Proc. Natl. Acad. Sci. U.S.A.">
        <title>Draft genome sequence of Camellia sinensis var. sinensis provides insights into the evolution of the tea genome and tea quality.</title>
        <authorList>
            <person name="Wei C."/>
            <person name="Yang H."/>
            <person name="Wang S."/>
            <person name="Zhao J."/>
            <person name="Liu C."/>
            <person name="Gao L."/>
            <person name="Xia E."/>
            <person name="Lu Y."/>
            <person name="Tai Y."/>
            <person name="She G."/>
            <person name="Sun J."/>
            <person name="Cao H."/>
            <person name="Tong W."/>
            <person name="Gao Q."/>
            <person name="Li Y."/>
            <person name="Deng W."/>
            <person name="Jiang X."/>
            <person name="Wang W."/>
            <person name="Chen Q."/>
            <person name="Zhang S."/>
            <person name="Li H."/>
            <person name="Wu J."/>
            <person name="Wang P."/>
            <person name="Li P."/>
            <person name="Shi C."/>
            <person name="Zheng F."/>
            <person name="Jian J."/>
            <person name="Huang B."/>
            <person name="Shan D."/>
            <person name="Shi M."/>
            <person name="Fang C."/>
            <person name="Yue Y."/>
            <person name="Li F."/>
            <person name="Li D."/>
            <person name="Wei S."/>
            <person name="Han B."/>
            <person name="Jiang C."/>
            <person name="Yin Y."/>
            <person name="Xia T."/>
            <person name="Zhang Z."/>
            <person name="Bennetzen J.L."/>
            <person name="Zhao S."/>
            <person name="Wan X."/>
        </authorList>
    </citation>
    <scope>NUCLEOTIDE SEQUENCE [LARGE SCALE GENOMIC DNA]</scope>
    <source>
        <strain evidence="9">cv. Shuchazao</strain>
        <tissue evidence="8">Leaf</tissue>
    </source>
</reference>
<evidence type="ECO:0000313" key="9">
    <source>
        <dbReference type="Proteomes" id="UP000306102"/>
    </source>
</evidence>
<dbReference type="Gene3D" id="3.30.70.330">
    <property type="match status" value="2"/>
</dbReference>
<dbReference type="Pfam" id="PF00076">
    <property type="entry name" value="RRM_1"/>
    <property type="match status" value="1"/>
</dbReference>
<proteinExistence type="predicted"/>
<feature type="compositionally biased region" description="Basic and acidic residues" evidence="5">
    <location>
        <begin position="44"/>
        <end position="54"/>
    </location>
</feature>
<feature type="compositionally biased region" description="Basic and acidic residues" evidence="5">
    <location>
        <begin position="850"/>
        <end position="864"/>
    </location>
</feature>
<feature type="region of interest" description="Disordered" evidence="5">
    <location>
        <begin position="122"/>
        <end position="142"/>
    </location>
</feature>
<evidence type="ECO:0000313" key="8">
    <source>
        <dbReference type="EMBL" id="THF97045.1"/>
    </source>
</evidence>
<dbReference type="InterPro" id="IPR035979">
    <property type="entry name" value="RBD_domain_sf"/>
</dbReference>
<sequence>MELEVSSPKARGLSPSDCVSDPEEQEISDDDDDDRNHKHRRRETRSQSLERDAMEQVLIRPYRKRNKPFENGHPYRENDSQSSETWKSYNMSPLEKDLSAKFDKRRPGFTTFHRAPNRVNQSFSAELGPGRGGGRESGSWSQRDPRFISIDIASQMVPQGSVAPRMPNGGMDTLHSLVAGTRPSISPSLNIGLPRQRCRDFEERGFCLRGDMCPMEHGVNRIVVEDVQSLSQFNLPVSLPSAHLLGTPSVLPSVGAPSSTLINSKSLHSKSSKPGMTDDGLGMNSVFTGSAGADFYDPDQPLWTNVCTETSTAPLGLNSSKLDETESLLDANPSARHHGRLFDGSDNEHLVRSTTTAAGPQSTSSSVWGRIATKNKLETKEKIDLTRNFSNYIENEAKDEQAPLTNLQEPARQGKRITVENIGSQAIDSSLKTQGDTGHTTRKPSQKALRTLFVNGIPHKDNKREALLSHFKKFGEVIDIYIPLNSERAFVQFSKREEAEAALKAPDAVMGNRFIKLWWANRDSIPDDGTSNLNSVSVTREVAAVSVPPHLSVAHSGKDNLQSAAPKLSVPNASVASVPASDHHHPKLVVSNSPKAPPPLQKKLENLELLKEELRKKQELLDQKRNDFRLQLDKLEKQATGPKGEVLSEQAAKRHKPGTVADVAKATTPRFADSGTVVASSLAEVMAEKNKFVEDIVHQSSKPSTVATLQEPSSVKHSIRPLAPAGAPFVMNKFKLDNRPTTFKIIPPLPTGLANVAVLKEHFSAYGDLSAIELEDVESSDLVASKNCSAHISFTTRHSAERAFVNGKCWQGHNLQLTWLPPSNSSNDNGTIREVAPVDSHKAAASGNGESEKLERKESGGERMEQDEDLQSSSSTNSSEKKCPKGDGC</sequence>
<evidence type="ECO:0000259" key="7">
    <source>
        <dbReference type="PROSITE" id="PS50103"/>
    </source>
</evidence>
<dbReference type="InterPro" id="IPR000504">
    <property type="entry name" value="RRM_dom"/>
</dbReference>
<keyword evidence="4" id="KW-0175">Coiled coil</keyword>
<protein>
    <recommendedName>
        <fullName evidence="10">C3H1-type domain-containing protein</fullName>
    </recommendedName>
</protein>
<keyword evidence="3" id="KW-0863">Zinc-finger</keyword>
<dbReference type="InterPro" id="IPR045137">
    <property type="entry name" value="RBM26/27"/>
</dbReference>
<feature type="domain" description="C3H1-type" evidence="7">
    <location>
        <begin position="192"/>
        <end position="220"/>
    </location>
</feature>
<feature type="region of interest" description="Disordered" evidence="5">
    <location>
        <begin position="821"/>
        <end position="889"/>
    </location>
</feature>
<feature type="coiled-coil region" evidence="4">
    <location>
        <begin position="600"/>
        <end position="638"/>
    </location>
</feature>
<dbReference type="Proteomes" id="UP000306102">
    <property type="component" value="Unassembled WGS sequence"/>
</dbReference>
<dbReference type="AlphaFoldDB" id="A0A4S4D6T4"/>
<evidence type="ECO:0000256" key="5">
    <source>
        <dbReference type="SAM" id="MobiDB-lite"/>
    </source>
</evidence>
<keyword evidence="9" id="KW-1185">Reference proteome</keyword>
<evidence type="ECO:0000256" key="1">
    <source>
        <dbReference type="ARBA" id="ARBA00022884"/>
    </source>
</evidence>
<dbReference type="GO" id="GO:0003723">
    <property type="term" value="F:RNA binding"/>
    <property type="evidence" value="ECO:0007669"/>
    <property type="project" value="UniProtKB-UniRule"/>
</dbReference>
<dbReference type="InterPro" id="IPR000571">
    <property type="entry name" value="Znf_CCCH"/>
</dbReference>
<feature type="compositionally biased region" description="Basic and acidic residues" evidence="5">
    <location>
        <begin position="67"/>
        <end position="79"/>
    </location>
</feature>
<feature type="compositionally biased region" description="Polar residues" evidence="5">
    <location>
        <begin position="821"/>
        <end position="830"/>
    </location>
</feature>
<feature type="domain" description="RRM" evidence="6">
    <location>
        <begin position="450"/>
        <end position="522"/>
    </location>
</feature>
<dbReference type="SMART" id="SM00360">
    <property type="entry name" value="RRM"/>
    <property type="match status" value="1"/>
</dbReference>
<accession>A0A4S4D6T4</accession>
<gene>
    <name evidence="8" type="ORF">TEA_020469</name>
</gene>
<organism evidence="8 9">
    <name type="scientific">Camellia sinensis var. sinensis</name>
    <name type="common">China tea</name>
    <dbReference type="NCBI Taxonomy" id="542762"/>
    <lineage>
        <taxon>Eukaryota</taxon>
        <taxon>Viridiplantae</taxon>
        <taxon>Streptophyta</taxon>
        <taxon>Embryophyta</taxon>
        <taxon>Tracheophyta</taxon>
        <taxon>Spermatophyta</taxon>
        <taxon>Magnoliopsida</taxon>
        <taxon>eudicotyledons</taxon>
        <taxon>Gunneridae</taxon>
        <taxon>Pentapetalae</taxon>
        <taxon>asterids</taxon>
        <taxon>Ericales</taxon>
        <taxon>Theaceae</taxon>
        <taxon>Camellia</taxon>
    </lineage>
</organism>
<dbReference type="EMBL" id="SDRB02012660">
    <property type="protein sequence ID" value="THF97045.1"/>
    <property type="molecule type" value="Genomic_DNA"/>
</dbReference>
<feature type="compositionally biased region" description="Basic and acidic residues" evidence="5">
    <location>
        <begin position="879"/>
        <end position="889"/>
    </location>
</feature>
<evidence type="ECO:0000256" key="3">
    <source>
        <dbReference type="PROSITE-ProRule" id="PRU00723"/>
    </source>
</evidence>
<dbReference type="GO" id="GO:0005634">
    <property type="term" value="C:nucleus"/>
    <property type="evidence" value="ECO:0007669"/>
    <property type="project" value="TreeGrafter"/>
</dbReference>
<dbReference type="PANTHER" id="PTHR14398">
    <property type="entry name" value="RNA RECOGNITION RRM/RNP DOMAIN"/>
    <property type="match status" value="1"/>
</dbReference>
<dbReference type="PROSITE" id="PS50103">
    <property type="entry name" value="ZF_C3H1"/>
    <property type="match status" value="1"/>
</dbReference>
<keyword evidence="3" id="KW-0862">Zinc</keyword>
<dbReference type="STRING" id="542762.A0A4S4D6T4"/>
<dbReference type="FunFam" id="3.30.70.330:FF:000719">
    <property type="entry name" value="Predicted protein"/>
    <property type="match status" value="1"/>
</dbReference>
<evidence type="ECO:0000259" key="6">
    <source>
        <dbReference type="PROSITE" id="PS50102"/>
    </source>
</evidence>
<dbReference type="SUPFAM" id="SSF54928">
    <property type="entry name" value="RNA-binding domain, RBD"/>
    <property type="match status" value="1"/>
</dbReference>
<keyword evidence="3" id="KW-0479">Metal-binding</keyword>
<dbReference type="PANTHER" id="PTHR14398:SF0">
    <property type="entry name" value="ZINC FINGER PROTEIN SWM"/>
    <property type="match status" value="1"/>
</dbReference>
<feature type="region of interest" description="Disordered" evidence="5">
    <location>
        <begin position="426"/>
        <end position="445"/>
    </location>
</feature>
<comment type="caution">
    <text evidence="8">The sequence shown here is derived from an EMBL/GenBank/DDBJ whole genome shotgun (WGS) entry which is preliminary data.</text>
</comment>
<evidence type="ECO:0000256" key="2">
    <source>
        <dbReference type="PROSITE-ProRule" id="PRU00176"/>
    </source>
</evidence>
<feature type="region of interest" description="Disordered" evidence="5">
    <location>
        <begin position="1"/>
        <end position="86"/>
    </location>
</feature>
<name>A0A4S4D6T4_CAMSN</name>
<dbReference type="InterPro" id="IPR012677">
    <property type="entry name" value="Nucleotide-bd_a/b_plait_sf"/>
</dbReference>
<evidence type="ECO:0008006" key="10">
    <source>
        <dbReference type="Google" id="ProtNLM"/>
    </source>
</evidence>
<dbReference type="PROSITE" id="PS50102">
    <property type="entry name" value="RRM"/>
    <property type="match status" value="1"/>
</dbReference>
<dbReference type="CDD" id="cd12257">
    <property type="entry name" value="RRM1_RBM26_like"/>
    <property type="match status" value="1"/>
</dbReference>